<reference evidence="2" key="1">
    <citation type="submission" date="2018-06" db="EMBL/GenBank/DDBJ databases">
        <authorList>
            <person name="Zhirakovskaya E."/>
        </authorList>
    </citation>
    <scope>NUCLEOTIDE SEQUENCE</scope>
</reference>
<dbReference type="AlphaFoldDB" id="A0A3B0SJY2"/>
<feature type="transmembrane region" description="Helical" evidence="1">
    <location>
        <begin position="12"/>
        <end position="31"/>
    </location>
</feature>
<dbReference type="EMBL" id="UOEH01000325">
    <property type="protein sequence ID" value="VAW01069.1"/>
    <property type="molecule type" value="Genomic_DNA"/>
</dbReference>
<keyword evidence="1" id="KW-1133">Transmembrane helix</keyword>
<protein>
    <submittedName>
        <fullName evidence="2">Uncharacterized protein</fullName>
    </submittedName>
</protein>
<evidence type="ECO:0000256" key="1">
    <source>
        <dbReference type="SAM" id="Phobius"/>
    </source>
</evidence>
<evidence type="ECO:0000313" key="2">
    <source>
        <dbReference type="EMBL" id="VAW01069.1"/>
    </source>
</evidence>
<feature type="non-terminal residue" evidence="2">
    <location>
        <position position="278"/>
    </location>
</feature>
<accession>A0A3B0SJY2</accession>
<gene>
    <name evidence="2" type="ORF">MNBD_ALPHA05-511</name>
</gene>
<feature type="transmembrane region" description="Helical" evidence="1">
    <location>
        <begin position="245"/>
        <end position="264"/>
    </location>
</feature>
<feature type="transmembrane region" description="Helical" evidence="1">
    <location>
        <begin position="206"/>
        <end position="225"/>
    </location>
</feature>
<sequence length="278" mass="30301">MTNPFKKIAPALFLRGALFALLGFVLLAKTVPSLLNLGQGFDIAGGVIGAFLLSFGVMDLFGAAQRFTRLRTEKLDFHAIDFAYESGSSGKQIPRTLMNADQNPNENGQASLIEWLARVFPKLAYLPYPYTAALHSVLIALGIGLLGLLLLLMLRIVMAEQTGQEQLANILDWYQWLYLVLGLAFWAAVSRFGFRRALLFQGSLMPGKIVALFLVLLVVAVGYAISTARTGAVLAAPPDLGALPLVLWTGSLLVIVATFALIFLRGKRTIDRYAVSRE</sequence>
<keyword evidence="1" id="KW-0812">Transmembrane</keyword>
<proteinExistence type="predicted"/>
<name>A0A3B0SJY2_9ZZZZ</name>
<organism evidence="2">
    <name type="scientific">hydrothermal vent metagenome</name>
    <dbReference type="NCBI Taxonomy" id="652676"/>
    <lineage>
        <taxon>unclassified sequences</taxon>
        <taxon>metagenomes</taxon>
        <taxon>ecological metagenomes</taxon>
    </lineage>
</organism>
<feature type="transmembrane region" description="Helical" evidence="1">
    <location>
        <begin position="176"/>
        <end position="194"/>
    </location>
</feature>
<keyword evidence="1" id="KW-0472">Membrane</keyword>
<feature type="transmembrane region" description="Helical" evidence="1">
    <location>
        <begin position="132"/>
        <end position="156"/>
    </location>
</feature>
<feature type="transmembrane region" description="Helical" evidence="1">
    <location>
        <begin position="43"/>
        <end position="64"/>
    </location>
</feature>